<protein>
    <submittedName>
        <fullName evidence="2">Uncharacterized protein</fullName>
    </submittedName>
</protein>
<geneLocation type="plasmid" evidence="3">
    <name>prsp8c3a</name>
</geneLocation>
<sequence>MAHPAEDVDPLSALSHQPETVQPTGFGAAWAKQLSFWRQQPQFLKGVFTRNFFLEWWEGSSLKEDISSFNDDHLFQESAEGRLALTNSLAAVRKPTGRNDPSVGEADGRVMQIVATLPEDIRDALDCHGSKAVHELQSFENGISIPFRILAFLILFTSLAAPVIPGVFQQEWVFVVGALTAVPRSLCMIVLAVVYGSATWDLNVHVWKFRFLQNLPPGMVLCLFFSDAVRSRRHEIWLQFLLTMLSATILFGVTGAPRYLNHRSLARILAKSVEIDDAQKATLRTYGERINQNLENLLLQRDGVKCSAMTMRKYDLVVEHLGCLQRIVAHCAPPLPEHAAPQEMYARSSKRVYPIIVFLFMLAQIGFFHNQLAVIMDQVSKLSWVISEQMRDVRNGLISPRSLASKTSVLVIGSIPSFLVMGISNLVTEGQFLEPMGNRVAVGVPLAFIKSVFSNDIVPVLVWLYEVSGASLTVYIIWFPFFWLWSCVKR</sequence>
<keyword evidence="1" id="KW-0472">Membrane</keyword>
<dbReference type="RefSeq" id="WP_074063608.1">
    <property type="nucleotide sequence ID" value="NZ_CP017242.1"/>
</dbReference>
<name>A0A1L5PAU4_RHIET</name>
<feature type="transmembrane region" description="Helical" evidence="1">
    <location>
        <begin position="352"/>
        <end position="372"/>
    </location>
</feature>
<evidence type="ECO:0000313" key="3">
    <source>
        <dbReference type="Proteomes" id="UP000185109"/>
    </source>
</evidence>
<evidence type="ECO:0000256" key="1">
    <source>
        <dbReference type="SAM" id="Phobius"/>
    </source>
</evidence>
<organism evidence="2 3">
    <name type="scientific">Rhizobium etli 8C-3</name>
    <dbReference type="NCBI Taxonomy" id="538025"/>
    <lineage>
        <taxon>Bacteria</taxon>
        <taxon>Pseudomonadati</taxon>
        <taxon>Pseudomonadota</taxon>
        <taxon>Alphaproteobacteria</taxon>
        <taxon>Hyphomicrobiales</taxon>
        <taxon>Rhizobiaceae</taxon>
        <taxon>Rhizobium/Agrobacterium group</taxon>
        <taxon>Rhizobium</taxon>
    </lineage>
</organism>
<keyword evidence="2" id="KW-0614">Plasmid</keyword>
<reference evidence="2 3" key="1">
    <citation type="submission" date="2016-09" db="EMBL/GenBank/DDBJ databases">
        <title>The complete genome sequences of Rhizobium gallicum, symbiovars gallicum and phaseoli, symbionts associated to common bean (Phaseolus vulgaris).</title>
        <authorList>
            <person name="Bustos P."/>
            <person name="Santamaria R.I."/>
            <person name="Perez-Carrascal O.M."/>
            <person name="Juarez S."/>
            <person name="Lozano L."/>
            <person name="Martinez-Flores I."/>
            <person name="Martinez-Romero E."/>
            <person name="Cevallos M."/>
            <person name="Romero D."/>
            <person name="Davila G."/>
            <person name="Gonzalez V."/>
        </authorList>
    </citation>
    <scope>NUCLEOTIDE SEQUENCE [LARGE SCALE GENOMIC DNA]</scope>
    <source>
        <strain evidence="2 3">8C-3</strain>
        <plasmid evidence="3">Plasmid prsp8c3a</plasmid>
    </source>
</reference>
<feature type="transmembrane region" description="Helical" evidence="1">
    <location>
        <begin position="470"/>
        <end position="488"/>
    </location>
</feature>
<accession>A0A1L5PAU4</accession>
<proteinExistence type="predicted"/>
<dbReference type="AlphaFoldDB" id="A0A1L5PAU4"/>
<feature type="transmembrane region" description="Helical" evidence="1">
    <location>
        <begin position="174"/>
        <end position="195"/>
    </location>
</feature>
<dbReference type="Proteomes" id="UP000185109">
    <property type="component" value="Plasmid pRsp8C3a"/>
</dbReference>
<feature type="transmembrane region" description="Helical" evidence="1">
    <location>
        <begin position="238"/>
        <end position="260"/>
    </location>
</feature>
<evidence type="ECO:0000313" key="2">
    <source>
        <dbReference type="EMBL" id="APO77200.1"/>
    </source>
</evidence>
<gene>
    <name evidence="2" type="ORF">AM571_PA00319</name>
</gene>
<keyword evidence="1" id="KW-1133">Transmembrane helix</keyword>
<keyword evidence="1" id="KW-0812">Transmembrane</keyword>
<dbReference type="EMBL" id="CP017242">
    <property type="protein sequence ID" value="APO77200.1"/>
    <property type="molecule type" value="Genomic_DNA"/>
</dbReference>
<feature type="transmembrane region" description="Helical" evidence="1">
    <location>
        <begin position="149"/>
        <end position="168"/>
    </location>
</feature>